<reference evidence="2 3" key="1">
    <citation type="journal article" date="2024" name="J Genomics">
        <title>Draft genome sequencing and assembly of Favolaschia claudopus CIRM-BRFM 2984 isolated from oak limbs.</title>
        <authorList>
            <person name="Navarro D."/>
            <person name="Drula E."/>
            <person name="Chaduli D."/>
            <person name="Cazenave R."/>
            <person name="Ahrendt S."/>
            <person name="Wang J."/>
            <person name="Lipzen A."/>
            <person name="Daum C."/>
            <person name="Barry K."/>
            <person name="Grigoriev I.V."/>
            <person name="Favel A."/>
            <person name="Rosso M.N."/>
            <person name="Martin F."/>
        </authorList>
    </citation>
    <scope>NUCLEOTIDE SEQUENCE [LARGE SCALE GENOMIC DNA]</scope>
    <source>
        <strain evidence="2 3">CIRM-BRFM 2984</strain>
    </source>
</reference>
<feature type="region of interest" description="Disordered" evidence="1">
    <location>
        <begin position="106"/>
        <end position="153"/>
    </location>
</feature>
<feature type="region of interest" description="Disordered" evidence="1">
    <location>
        <begin position="8"/>
        <end position="62"/>
    </location>
</feature>
<dbReference type="AlphaFoldDB" id="A0AAW0ALD7"/>
<evidence type="ECO:0000256" key="1">
    <source>
        <dbReference type="SAM" id="MobiDB-lite"/>
    </source>
</evidence>
<feature type="compositionally biased region" description="Basic and acidic residues" evidence="1">
    <location>
        <begin position="22"/>
        <end position="35"/>
    </location>
</feature>
<feature type="compositionally biased region" description="Basic and acidic residues" evidence="1">
    <location>
        <begin position="120"/>
        <end position="153"/>
    </location>
</feature>
<accession>A0AAW0ALD7</accession>
<name>A0AAW0ALD7_9AGAR</name>
<evidence type="ECO:0000313" key="3">
    <source>
        <dbReference type="Proteomes" id="UP001362999"/>
    </source>
</evidence>
<proteinExistence type="predicted"/>
<keyword evidence="3" id="KW-1185">Reference proteome</keyword>
<gene>
    <name evidence="2" type="ORF">R3P38DRAFT_2788127</name>
</gene>
<dbReference type="EMBL" id="JAWWNJ010000058">
    <property type="protein sequence ID" value="KAK7013865.1"/>
    <property type="molecule type" value="Genomic_DNA"/>
</dbReference>
<comment type="caution">
    <text evidence="2">The sequence shown here is derived from an EMBL/GenBank/DDBJ whole genome shotgun (WGS) entry which is preliminary data.</text>
</comment>
<protein>
    <submittedName>
        <fullName evidence="2">Uncharacterized protein</fullName>
    </submittedName>
</protein>
<dbReference type="Proteomes" id="UP001362999">
    <property type="component" value="Unassembled WGS sequence"/>
</dbReference>
<evidence type="ECO:0000313" key="2">
    <source>
        <dbReference type="EMBL" id="KAK7013865.1"/>
    </source>
</evidence>
<sequence>MTYIVYMRRRTQTTESGSKSPKRLEKRIVDHEAKSRILQTGGQKHGRRFSTPNAKAGANTHTRRDVNVQKTRQLPAPALRQSLGTEVDQVDRVRRVTAAEMRTPFPYMGETRGTMSQTKGKAEVKGGRETIKEFEKSPERWEQRSEGPQEERNQTKAWVCRLVGWCRVRGRVRERKCGGVEYDACGKDGMVSIDVVLAPAGIVRHMRAGVRGERNGWVFAADADAHVVDAGSGALLVS</sequence>
<organism evidence="2 3">
    <name type="scientific">Favolaschia claudopus</name>
    <dbReference type="NCBI Taxonomy" id="2862362"/>
    <lineage>
        <taxon>Eukaryota</taxon>
        <taxon>Fungi</taxon>
        <taxon>Dikarya</taxon>
        <taxon>Basidiomycota</taxon>
        <taxon>Agaricomycotina</taxon>
        <taxon>Agaricomycetes</taxon>
        <taxon>Agaricomycetidae</taxon>
        <taxon>Agaricales</taxon>
        <taxon>Marasmiineae</taxon>
        <taxon>Mycenaceae</taxon>
        <taxon>Favolaschia</taxon>
    </lineage>
</organism>